<feature type="coiled-coil region" evidence="5">
    <location>
        <begin position="477"/>
        <end position="504"/>
    </location>
</feature>
<comment type="function">
    <text evidence="5">Required for morphogenesis and for the elongation of the flagellar filament by facilitating polymerization of the flagellin monomers at the tip of growing filament. Forms a capping structure, which prevents flagellin subunits (transported through the central channel of the flagellum) from leaking out without polymerization at the distal end.</text>
</comment>
<keyword evidence="8" id="KW-0282">Flagellum</keyword>
<evidence type="ECO:0000259" key="7">
    <source>
        <dbReference type="Pfam" id="PF07195"/>
    </source>
</evidence>
<organism evidence="8 9">
    <name type="scientific">Acanthopleuribacter pedis</name>
    <dbReference type="NCBI Taxonomy" id="442870"/>
    <lineage>
        <taxon>Bacteria</taxon>
        <taxon>Pseudomonadati</taxon>
        <taxon>Acidobacteriota</taxon>
        <taxon>Holophagae</taxon>
        <taxon>Acanthopleuribacterales</taxon>
        <taxon>Acanthopleuribacteraceae</taxon>
        <taxon>Acanthopleuribacter</taxon>
    </lineage>
</organism>
<comment type="subcellular location">
    <subcellularLocation>
        <location evidence="5">Secreted</location>
    </subcellularLocation>
    <subcellularLocation>
        <location evidence="5">Bacterial flagellum</location>
    </subcellularLocation>
</comment>
<reference evidence="8" key="1">
    <citation type="submission" date="2021-03" db="EMBL/GenBank/DDBJ databases">
        <authorList>
            <person name="Wang G."/>
        </authorList>
    </citation>
    <scope>NUCLEOTIDE SEQUENCE</scope>
    <source>
        <strain evidence="8">KCTC 12899</strain>
    </source>
</reference>
<dbReference type="InterPro" id="IPR003481">
    <property type="entry name" value="FliD_N"/>
</dbReference>
<sequence length="533" mass="56579">MSGIQFNGLATGLDYEALKDALLARYQRRADKISTNIVEQNQTKGGLSDLKRVLGTFGNISEKLDSDVFEKRIVESSDEKIFTANAINSDAANGEYELTVSQLASNSVATIGTAQTSANDVIGAGTFNIETANGSSYNVNLTDAGSTLADLRQAINDQHGENLNANIIEVQSGSFQLVVSTAESGADNNIIVGAGQSEITGFDAGFLGGGVVNERTGLNAIFEVDGIQIQRSSNEVTDVIDGITLTLRNTSEVNTKQSLRVANDFDGMIAGAKEFLAGYNDVLTQIGNLTNAEAGGVLSGDSSILDLGNQLRSLISRAIPNAENLNRRDDGSIGFTALSQIGFKSDSETGQLSLDETKFKEALTDNFSEVKNLFLGSSTSSNANVNLVSDFADTPFSGSINLDTINDTATVDGTTYNLNRTANALSFQSGSPYEGLSFFAGASVASVDIEVSAGLGKLIENLSDTYAGFSGIFDDRTESIDNRNRQLERDLDRANTRVDDERARLDRIFARAETAVSQLQGLQSSLGAQTIAR</sequence>
<gene>
    <name evidence="8" type="primary">fliD</name>
    <name evidence="8" type="ORF">J3U88_11655</name>
</gene>
<evidence type="ECO:0000313" key="8">
    <source>
        <dbReference type="EMBL" id="MBO1319116.1"/>
    </source>
</evidence>
<evidence type="ECO:0000259" key="6">
    <source>
        <dbReference type="Pfam" id="PF02465"/>
    </source>
</evidence>
<dbReference type="AlphaFoldDB" id="A0A8J7U5A6"/>
<dbReference type="GO" id="GO:0005576">
    <property type="term" value="C:extracellular region"/>
    <property type="evidence" value="ECO:0007669"/>
    <property type="project" value="UniProtKB-SubCell"/>
</dbReference>
<dbReference type="RefSeq" id="WP_207858936.1">
    <property type="nucleotide sequence ID" value="NZ_JAFREP010000008.1"/>
</dbReference>
<name>A0A8J7U5A6_9BACT</name>
<dbReference type="Pfam" id="PF02465">
    <property type="entry name" value="FliD_N"/>
    <property type="match status" value="1"/>
</dbReference>
<keyword evidence="8" id="KW-0966">Cell projection</keyword>
<dbReference type="PANTHER" id="PTHR30288:SF0">
    <property type="entry name" value="FLAGELLAR HOOK-ASSOCIATED PROTEIN 2"/>
    <property type="match status" value="1"/>
</dbReference>
<evidence type="ECO:0000256" key="4">
    <source>
        <dbReference type="ARBA" id="ARBA00023143"/>
    </source>
</evidence>
<keyword evidence="9" id="KW-1185">Reference proteome</keyword>
<evidence type="ECO:0000256" key="5">
    <source>
        <dbReference type="RuleBase" id="RU362066"/>
    </source>
</evidence>
<dbReference type="PANTHER" id="PTHR30288">
    <property type="entry name" value="FLAGELLAR CAP/ASSEMBLY PROTEIN FLID"/>
    <property type="match status" value="1"/>
</dbReference>
<keyword evidence="8" id="KW-0969">Cilium</keyword>
<keyword evidence="5" id="KW-0964">Secreted</keyword>
<dbReference type="GO" id="GO:0009424">
    <property type="term" value="C:bacterial-type flagellum hook"/>
    <property type="evidence" value="ECO:0007669"/>
    <property type="project" value="UniProtKB-UniRule"/>
</dbReference>
<evidence type="ECO:0000256" key="3">
    <source>
        <dbReference type="ARBA" id="ARBA00023054"/>
    </source>
</evidence>
<comment type="caution">
    <text evidence="8">The sequence shown here is derived from an EMBL/GenBank/DDBJ whole genome shotgun (WGS) entry which is preliminary data.</text>
</comment>
<dbReference type="Proteomes" id="UP000664417">
    <property type="component" value="Unassembled WGS sequence"/>
</dbReference>
<dbReference type="InterPro" id="IPR040026">
    <property type="entry name" value="FliD"/>
</dbReference>
<dbReference type="GO" id="GO:0071973">
    <property type="term" value="P:bacterial-type flagellum-dependent cell motility"/>
    <property type="evidence" value="ECO:0007669"/>
    <property type="project" value="TreeGrafter"/>
</dbReference>
<evidence type="ECO:0000256" key="1">
    <source>
        <dbReference type="ARBA" id="ARBA00009764"/>
    </source>
</evidence>
<evidence type="ECO:0000256" key="2">
    <source>
        <dbReference type="ARBA" id="ARBA00011255"/>
    </source>
</evidence>
<comment type="similarity">
    <text evidence="1 5">Belongs to the FliD family.</text>
</comment>
<feature type="domain" description="Flagellar hook-associated protein 2 C-terminal" evidence="7">
    <location>
        <begin position="219"/>
        <end position="520"/>
    </location>
</feature>
<dbReference type="GO" id="GO:0007155">
    <property type="term" value="P:cell adhesion"/>
    <property type="evidence" value="ECO:0007669"/>
    <property type="project" value="InterPro"/>
</dbReference>
<dbReference type="InterPro" id="IPR010809">
    <property type="entry name" value="FliD_C"/>
</dbReference>
<accession>A0A8J7U5A6</accession>
<dbReference type="GO" id="GO:0009421">
    <property type="term" value="C:bacterial-type flagellum filament cap"/>
    <property type="evidence" value="ECO:0007669"/>
    <property type="project" value="InterPro"/>
</dbReference>
<evidence type="ECO:0000313" key="9">
    <source>
        <dbReference type="Proteomes" id="UP000664417"/>
    </source>
</evidence>
<dbReference type="Pfam" id="PF07195">
    <property type="entry name" value="FliD_C"/>
    <property type="match status" value="1"/>
</dbReference>
<dbReference type="EMBL" id="JAFREP010000008">
    <property type="protein sequence ID" value="MBO1319116.1"/>
    <property type="molecule type" value="Genomic_DNA"/>
</dbReference>
<protein>
    <recommendedName>
        <fullName evidence="5">Flagellar hook-associated protein 2</fullName>
        <shortName evidence="5">HAP2</shortName>
    </recommendedName>
    <alternativeName>
        <fullName evidence="5">Flagellar cap protein</fullName>
    </alternativeName>
</protein>
<proteinExistence type="inferred from homology"/>
<keyword evidence="3 5" id="KW-0175">Coiled coil</keyword>
<comment type="subunit">
    <text evidence="2 5">Homopentamer.</text>
</comment>
<feature type="domain" description="Flagellar hook-associated protein 2 N-terminal" evidence="6">
    <location>
        <begin position="11"/>
        <end position="106"/>
    </location>
</feature>
<keyword evidence="4 5" id="KW-0975">Bacterial flagellum</keyword>